<sequence>MWVLVLMLVVALVSRWVVRVLLVGARLSAVVLTPVPSTMPWVVRVLLAAARLSAVAPTPVPSTSR</sequence>
<gene>
    <name evidence="1" type="ORF">I543_4646</name>
</gene>
<dbReference type="EMBL" id="JAOF01000001">
    <property type="protein sequence ID" value="EUA46916.1"/>
    <property type="molecule type" value="Genomic_DNA"/>
</dbReference>
<accession>A0A829Q1S3</accession>
<name>A0A829Q1S3_9MYCO</name>
<dbReference type="AlphaFoldDB" id="A0A829Q1S3"/>
<dbReference type="Proteomes" id="UP000020103">
    <property type="component" value="Unassembled WGS sequence"/>
</dbReference>
<proteinExistence type="predicted"/>
<evidence type="ECO:0000313" key="2">
    <source>
        <dbReference type="Proteomes" id="UP000020103"/>
    </source>
</evidence>
<evidence type="ECO:0000313" key="1">
    <source>
        <dbReference type="EMBL" id="EUA46916.1"/>
    </source>
</evidence>
<reference evidence="1 2" key="1">
    <citation type="submission" date="2013-12" db="EMBL/GenBank/DDBJ databases">
        <authorList>
            <person name="Madinger N."/>
            <person name="Lenaerts A."/>
            <person name="Ordway D."/>
            <person name="DeGroote M.A."/>
            <person name="Parker T."/>
            <person name="Sizemore C."/>
            <person name="Tallon L.J."/>
            <person name="Sadzewicz L.K."/>
            <person name="Sengamalay N."/>
            <person name="Fraser C.M."/>
            <person name="Hine E."/>
            <person name="Shefchek K.A."/>
            <person name="Das S.P."/>
            <person name="Tettelin H."/>
        </authorList>
    </citation>
    <scope>NUCLEOTIDE SEQUENCE [LARGE SCALE GENOMIC DNA]</scope>
    <source>
        <strain evidence="1 2">21</strain>
    </source>
</reference>
<protein>
    <submittedName>
        <fullName evidence="1">Uncharacterized protein</fullName>
    </submittedName>
</protein>
<comment type="caution">
    <text evidence="1">The sequence shown here is derived from an EMBL/GenBank/DDBJ whole genome shotgun (WGS) entry which is preliminary data.</text>
</comment>
<organism evidence="1 2">
    <name type="scientific">Mycobacteroides abscessus 21</name>
    <dbReference type="NCBI Taxonomy" id="1299324"/>
    <lineage>
        <taxon>Bacteria</taxon>
        <taxon>Bacillati</taxon>
        <taxon>Actinomycetota</taxon>
        <taxon>Actinomycetes</taxon>
        <taxon>Mycobacteriales</taxon>
        <taxon>Mycobacteriaceae</taxon>
        <taxon>Mycobacteroides</taxon>
        <taxon>Mycobacteroides abscessus</taxon>
    </lineage>
</organism>